<dbReference type="PROSITE" id="PS50856">
    <property type="entry name" value="AMOP"/>
    <property type="match status" value="1"/>
</dbReference>
<dbReference type="STRING" id="1868482.ENSTSYP00000031234"/>
<dbReference type="GO" id="GO:0007160">
    <property type="term" value="P:cell-matrix adhesion"/>
    <property type="evidence" value="ECO:0007669"/>
    <property type="project" value="InterPro"/>
</dbReference>
<dbReference type="SMART" id="SM00539">
    <property type="entry name" value="NIDO"/>
    <property type="match status" value="1"/>
</dbReference>
<dbReference type="SMART" id="SM00723">
    <property type="entry name" value="AMOP"/>
    <property type="match status" value="1"/>
</dbReference>
<dbReference type="InterPro" id="IPR005533">
    <property type="entry name" value="AMOP_dom"/>
</dbReference>
<dbReference type="AlphaFoldDB" id="A0A3Q0DKV4"/>
<dbReference type="InterPro" id="IPR001846">
    <property type="entry name" value="VWF_type-D"/>
</dbReference>
<evidence type="ECO:0000256" key="6">
    <source>
        <dbReference type="SAM" id="MobiDB-lite"/>
    </source>
</evidence>
<feature type="domain" description="NIDO" evidence="8">
    <location>
        <begin position="395"/>
        <end position="550"/>
    </location>
</feature>
<feature type="domain" description="AMOP" evidence="7">
    <location>
        <begin position="551"/>
        <end position="668"/>
    </location>
</feature>
<keyword evidence="3" id="KW-1133">Transmembrane helix</keyword>
<feature type="region of interest" description="Disordered" evidence="6">
    <location>
        <begin position="43"/>
        <end position="84"/>
    </location>
</feature>
<evidence type="ECO:0000256" key="4">
    <source>
        <dbReference type="ARBA" id="ARBA00023136"/>
    </source>
</evidence>
<dbReference type="Proteomes" id="UP000189704">
    <property type="component" value="Unplaced"/>
</dbReference>
<dbReference type="Pfam" id="PF06119">
    <property type="entry name" value="NIDO"/>
    <property type="match status" value="1"/>
</dbReference>
<evidence type="ECO:0000313" key="11">
    <source>
        <dbReference type="RefSeq" id="XP_021565129.1"/>
    </source>
</evidence>
<reference evidence="11" key="1">
    <citation type="submission" date="2025-08" db="UniProtKB">
        <authorList>
            <consortium name="RefSeq"/>
        </authorList>
    </citation>
    <scope>IDENTIFICATION</scope>
</reference>
<dbReference type="GO" id="GO:0005176">
    <property type="term" value="F:ErbB-2 class receptor binding"/>
    <property type="evidence" value="ECO:0007669"/>
    <property type="project" value="TreeGrafter"/>
</dbReference>
<feature type="non-terminal residue" evidence="11">
    <location>
        <position position="995"/>
    </location>
</feature>
<evidence type="ECO:0000256" key="1">
    <source>
        <dbReference type="ARBA" id="ARBA00004370"/>
    </source>
</evidence>
<protein>
    <submittedName>
        <fullName evidence="11">Mucin-4-like</fullName>
    </submittedName>
</protein>
<feature type="non-terminal residue" evidence="11">
    <location>
        <position position="1"/>
    </location>
</feature>
<evidence type="ECO:0000259" key="8">
    <source>
        <dbReference type="PROSITE" id="PS51220"/>
    </source>
</evidence>
<dbReference type="InterPro" id="IPR003886">
    <property type="entry name" value="NIDO_dom"/>
</dbReference>
<dbReference type="InterPro" id="IPR056619">
    <property type="entry name" value="C8-3_MUC4"/>
</dbReference>
<dbReference type="GeneID" id="103253504"/>
<feature type="compositionally biased region" description="Polar residues" evidence="6">
    <location>
        <begin position="43"/>
        <end position="59"/>
    </location>
</feature>
<proteinExistence type="predicted"/>
<dbReference type="PROSITE" id="PS51220">
    <property type="entry name" value="NIDO"/>
    <property type="match status" value="1"/>
</dbReference>
<evidence type="ECO:0000256" key="3">
    <source>
        <dbReference type="ARBA" id="ARBA00022989"/>
    </source>
</evidence>
<evidence type="ECO:0000259" key="7">
    <source>
        <dbReference type="PROSITE" id="PS50856"/>
    </source>
</evidence>
<keyword evidence="5" id="KW-1015">Disulfide bond</keyword>
<sequence length="995" mass="113245">EVLTTSTSPIIHENFMTAVVIPPVHSGNVSLGNTTQVPISTVGISGTPSPEHPSTVQRGTSTTKPMTMSVSVSSTDTPNSAASSTLTVAGHNHRTADNTKQPRHHSGIFGSHTTFYNKHHSSGHLCSVNSRRFRRTMDITFCQHLNGHNTSQHPNPPDSRDGDLWRNIHHKTYLFSVRHHHREHIFSFLIHGKWQNNFRTCFPRNIHHRGPYYREIDRTVNTNFFQHISSGPFQKRALYKQPWPLVSLTCLPLCLLPHLCPGMTTASLRTESLKSSATTLPSTAFQTLRTSTPSTPTVMRSPTPLVPVQPEKGVSLFPYGSSANDVEFVRRTVDFNSPLFKPQIGFPFGSYLRDSLYFTDNGQIIFPESDYQIFSYPNPLFRGFTRWDTVALVAPFWDDADFSSGRGTIFYQEYETLNNEHDRLVLQVESWIQKFTNTWHYKARWTLKVTWVNVPAYPAQWTFGTNTYQAILSTDGSRSYALFLYQSGGMRWDVTQRPGNPVLMGFSSGDGYFGNSPLMFQPRWEKYRPDQFLDSNLGIQGLQVFRLHREERPNYRLKCLQWLNNQPQWPSWSWSRSQISCPCSWQQGLWDLRFQPVSKGWWSLGHWQLCSFSSWQGGVCCSYGPWGEFREGWRVQSPWQWAQELEPQEWCCRWNDKPYLCTLYQQKWPPISCAGYRPPQLGWMFGDPHITTLDGVNYTFNGLGDFLLVHAWNRNSSFLLQGRTAQTSSAQATNFIAFAAQYQSSSLGPITVQWLLEPNDMIHVLLDNQTVTFETNPEDEEGQEIFNATGVLLICNGSTVSASFDGSVTISVIALSNILHASTYLSEDYQNNTEGLLGVWNNNPDDDFRMPNGSTIPQGTSEEMLFRYGMTWELNGTGLLGERIDRLPSNFTPIFYSQLLGNSSLNDKLISNCNGDRQCIYDTLVTRNASIGLHTMMISRTYQQMNSTLNQFPPSISGRRVIEAYKGQTTQIQYTSTTEDVTFILGNNHTDVKLF</sequence>
<feature type="domain" description="VWFD" evidence="9">
    <location>
        <begin position="680"/>
        <end position="880"/>
    </location>
</feature>
<dbReference type="Pfam" id="PF23263">
    <property type="entry name" value="C8-3_MUC4"/>
    <property type="match status" value="1"/>
</dbReference>
<dbReference type="RefSeq" id="XP_021565129.1">
    <property type="nucleotide sequence ID" value="XM_021709454.1"/>
</dbReference>
<comment type="subcellular location">
    <subcellularLocation>
        <location evidence="1">Membrane</location>
    </subcellularLocation>
</comment>
<name>A0A3Q0DKV4_CARSF</name>
<organism evidence="10 11">
    <name type="scientific">Carlito syrichta</name>
    <name type="common">Philippine tarsier</name>
    <name type="synonym">Tarsius syrichta</name>
    <dbReference type="NCBI Taxonomy" id="1868482"/>
    <lineage>
        <taxon>Eukaryota</taxon>
        <taxon>Metazoa</taxon>
        <taxon>Chordata</taxon>
        <taxon>Craniata</taxon>
        <taxon>Vertebrata</taxon>
        <taxon>Euteleostomi</taxon>
        <taxon>Mammalia</taxon>
        <taxon>Eutheria</taxon>
        <taxon>Euarchontoglires</taxon>
        <taxon>Primates</taxon>
        <taxon>Haplorrhini</taxon>
        <taxon>Tarsiiformes</taxon>
        <taxon>Tarsiidae</taxon>
        <taxon>Carlito</taxon>
    </lineage>
</organism>
<evidence type="ECO:0000256" key="2">
    <source>
        <dbReference type="ARBA" id="ARBA00022692"/>
    </source>
</evidence>
<dbReference type="PROSITE" id="PS51233">
    <property type="entry name" value="VWFD"/>
    <property type="match status" value="1"/>
</dbReference>
<keyword evidence="2" id="KW-0812">Transmembrane</keyword>
<dbReference type="SMART" id="SM00216">
    <property type="entry name" value="VWD"/>
    <property type="match status" value="1"/>
</dbReference>
<dbReference type="PANTHER" id="PTHR13802:SF52">
    <property type="entry name" value="MUCIN-4"/>
    <property type="match status" value="1"/>
</dbReference>
<dbReference type="PANTHER" id="PTHR13802">
    <property type="entry name" value="MUCIN 4-RELATED"/>
    <property type="match status" value="1"/>
</dbReference>
<dbReference type="Pfam" id="PF00094">
    <property type="entry name" value="VWD"/>
    <property type="match status" value="1"/>
</dbReference>
<dbReference type="KEGG" id="csyr:103253504"/>
<accession>A0A3Q0DKV4</accession>
<dbReference type="InterPro" id="IPR051495">
    <property type="entry name" value="Epithelial_Barrier/Signaling"/>
</dbReference>
<feature type="compositionally biased region" description="Low complexity" evidence="6">
    <location>
        <begin position="60"/>
        <end position="78"/>
    </location>
</feature>
<dbReference type="OrthoDB" id="4405280at2759"/>
<keyword evidence="10" id="KW-1185">Reference proteome</keyword>
<evidence type="ECO:0000259" key="9">
    <source>
        <dbReference type="PROSITE" id="PS51233"/>
    </source>
</evidence>
<dbReference type="GO" id="GO:0016020">
    <property type="term" value="C:membrane"/>
    <property type="evidence" value="ECO:0007669"/>
    <property type="project" value="UniProtKB-SubCell"/>
</dbReference>
<evidence type="ECO:0000313" key="10">
    <source>
        <dbReference type="Proteomes" id="UP000189704"/>
    </source>
</evidence>
<keyword evidence="4" id="KW-0472">Membrane</keyword>
<gene>
    <name evidence="11" type="primary">LOC103253504</name>
</gene>
<evidence type="ECO:0000256" key="5">
    <source>
        <dbReference type="ARBA" id="ARBA00023157"/>
    </source>
</evidence>